<dbReference type="InterPro" id="IPR002657">
    <property type="entry name" value="BilAc:Na_symport/Acr3"/>
</dbReference>
<protein>
    <submittedName>
        <fullName evidence="7">Uncharacterized protein</fullName>
    </submittedName>
</protein>
<dbReference type="InterPro" id="IPR038770">
    <property type="entry name" value="Na+/solute_symporter_sf"/>
</dbReference>
<dbReference type="OrthoDB" id="2143489at2759"/>
<dbReference type="EMBL" id="MCFH01000053">
    <property type="protein sequence ID" value="ORX43384.1"/>
    <property type="molecule type" value="Genomic_DNA"/>
</dbReference>
<proteinExistence type="inferred from homology"/>
<evidence type="ECO:0000313" key="7">
    <source>
        <dbReference type="EMBL" id="ORX43384.1"/>
    </source>
</evidence>
<dbReference type="AlphaFoldDB" id="A0A1Y1UY86"/>
<evidence type="ECO:0000256" key="5">
    <source>
        <dbReference type="ARBA" id="ARBA00023136"/>
    </source>
</evidence>
<evidence type="ECO:0000256" key="6">
    <source>
        <dbReference type="SAM" id="Phobius"/>
    </source>
</evidence>
<dbReference type="GO" id="GO:0016020">
    <property type="term" value="C:membrane"/>
    <property type="evidence" value="ECO:0007669"/>
    <property type="project" value="UniProtKB-SubCell"/>
</dbReference>
<accession>A0A1Y1UY86</accession>
<dbReference type="PANTHER" id="PTHR10361">
    <property type="entry name" value="SODIUM-BILE ACID COTRANSPORTER"/>
    <property type="match status" value="1"/>
</dbReference>
<reference evidence="7 8" key="1">
    <citation type="submission" date="2016-08" db="EMBL/GenBank/DDBJ databases">
        <title>Genomes of anaerobic fungi encode conserved fungal cellulosomes for biomass hydrolysis.</title>
        <authorList>
            <consortium name="DOE Joint Genome Institute"/>
            <person name="Haitjema C.H."/>
            <person name="Gilmore S.P."/>
            <person name="Henske J.K."/>
            <person name="Solomon K.V."/>
            <person name="De Groot R."/>
            <person name="Kuo A."/>
            <person name="Mondo S.J."/>
            <person name="Salamov A.A."/>
            <person name="Labutti K."/>
            <person name="Zhao Z."/>
            <person name="Chiniquy J."/>
            <person name="Barry K."/>
            <person name="Brewer H.M."/>
            <person name="Purvine S.O."/>
            <person name="Wright A.T."/>
            <person name="Boxma B."/>
            <person name="Van Alen T."/>
            <person name="Hackstein J.H."/>
            <person name="Baker S.E."/>
            <person name="Grigoriev I.V."/>
            <person name="O'Malley M.A."/>
        </authorList>
    </citation>
    <scope>NUCLEOTIDE SEQUENCE [LARGE SCALE GENOMIC DNA]</scope>
    <source>
        <strain evidence="8">finn</strain>
    </source>
</reference>
<evidence type="ECO:0000313" key="8">
    <source>
        <dbReference type="Proteomes" id="UP000193719"/>
    </source>
</evidence>
<comment type="subcellular location">
    <subcellularLocation>
        <location evidence="1">Membrane</location>
        <topology evidence="1">Multi-pass membrane protein</topology>
    </subcellularLocation>
</comment>
<dbReference type="PANTHER" id="PTHR10361:SF28">
    <property type="entry name" value="P3 PROTEIN-RELATED"/>
    <property type="match status" value="1"/>
</dbReference>
<feature type="transmembrane region" description="Helical" evidence="6">
    <location>
        <begin position="24"/>
        <end position="44"/>
    </location>
</feature>
<dbReference type="Proteomes" id="UP000193719">
    <property type="component" value="Unassembled WGS sequence"/>
</dbReference>
<organism evidence="7 8">
    <name type="scientific">Piromyces finnis</name>
    <dbReference type="NCBI Taxonomy" id="1754191"/>
    <lineage>
        <taxon>Eukaryota</taxon>
        <taxon>Fungi</taxon>
        <taxon>Fungi incertae sedis</taxon>
        <taxon>Chytridiomycota</taxon>
        <taxon>Chytridiomycota incertae sedis</taxon>
        <taxon>Neocallimastigomycetes</taxon>
        <taxon>Neocallimastigales</taxon>
        <taxon>Neocallimastigaceae</taxon>
        <taxon>Piromyces</taxon>
    </lineage>
</organism>
<keyword evidence="5 6" id="KW-0472">Membrane</keyword>
<feature type="transmembrane region" description="Helical" evidence="6">
    <location>
        <begin position="126"/>
        <end position="145"/>
    </location>
</feature>
<keyword evidence="8" id="KW-1185">Reference proteome</keyword>
<name>A0A1Y1UY86_9FUNG</name>
<gene>
    <name evidence="7" type="ORF">BCR36DRAFT_406750</name>
</gene>
<reference evidence="7 8" key="2">
    <citation type="submission" date="2016-08" db="EMBL/GenBank/DDBJ databases">
        <title>Pervasive Adenine N6-methylation of Active Genes in Fungi.</title>
        <authorList>
            <consortium name="DOE Joint Genome Institute"/>
            <person name="Mondo S.J."/>
            <person name="Dannebaum R.O."/>
            <person name="Kuo R.C."/>
            <person name="Labutti K."/>
            <person name="Haridas S."/>
            <person name="Kuo A."/>
            <person name="Salamov A."/>
            <person name="Ahrendt S.R."/>
            <person name="Lipzen A."/>
            <person name="Sullivan W."/>
            <person name="Andreopoulos W.B."/>
            <person name="Clum A."/>
            <person name="Lindquist E."/>
            <person name="Daum C."/>
            <person name="Ramamoorthy G.K."/>
            <person name="Gryganskyi A."/>
            <person name="Culley D."/>
            <person name="Magnuson J.K."/>
            <person name="James T.Y."/>
            <person name="O'Malley M.A."/>
            <person name="Stajich J.E."/>
            <person name="Spatafora J.W."/>
            <person name="Visel A."/>
            <person name="Grigoriev I.V."/>
        </authorList>
    </citation>
    <scope>NUCLEOTIDE SEQUENCE [LARGE SCALE GENOMIC DNA]</scope>
    <source>
        <strain evidence="8">finn</strain>
    </source>
</reference>
<feature type="non-terminal residue" evidence="7">
    <location>
        <position position="175"/>
    </location>
</feature>
<comment type="caution">
    <text evidence="7">The sequence shown here is derived from an EMBL/GenBank/DDBJ whole genome shotgun (WGS) entry which is preliminary data.</text>
</comment>
<keyword evidence="4 6" id="KW-1133">Transmembrane helix</keyword>
<feature type="transmembrane region" description="Helical" evidence="6">
    <location>
        <begin position="92"/>
        <end position="114"/>
    </location>
</feature>
<keyword evidence="3 6" id="KW-0812">Transmembrane</keyword>
<dbReference type="Pfam" id="PF01758">
    <property type="entry name" value="SBF"/>
    <property type="match status" value="1"/>
</dbReference>
<evidence type="ECO:0000256" key="2">
    <source>
        <dbReference type="ARBA" id="ARBA00006528"/>
    </source>
</evidence>
<evidence type="ECO:0000256" key="1">
    <source>
        <dbReference type="ARBA" id="ARBA00004141"/>
    </source>
</evidence>
<sequence>MMIASSPGSLYAIIFAYYIGGDKALSICLCLISTLLSTITYPLIMMVSSFINNISLSSLIPFWQTISASFTQLIPISVGWIVAHYFPTISLYGSKLLSLSACLAILASMSSSILKIGTTIFSQWEIYIVSIVLSIFGYLIGWSLAKLMKLNPFQCRSLCFHCGMQNTTVSIAIIQ</sequence>
<evidence type="ECO:0000256" key="4">
    <source>
        <dbReference type="ARBA" id="ARBA00022989"/>
    </source>
</evidence>
<comment type="similarity">
    <text evidence="2">Belongs to the bile acid:sodium symporter (BASS) (TC 2.A.28) family.</text>
</comment>
<feature type="transmembrane region" description="Helical" evidence="6">
    <location>
        <begin position="65"/>
        <end position="86"/>
    </location>
</feature>
<dbReference type="InterPro" id="IPR004710">
    <property type="entry name" value="Bilac:Na_transpt"/>
</dbReference>
<evidence type="ECO:0000256" key="3">
    <source>
        <dbReference type="ARBA" id="ARBA00022692"/>
    </source>
</evidence>
<dbReference type="Gene3D" id="1.20.1530.20">
    <property type="match status" value="1"/>
</dbReference>